<dbReference type="SUPFAM" id="SSF48264">
    <property type="entry name" value="Cytochrome P450"/>
    <property type="match status" value="1"/>
</dbReference>
<keyword evidence="12" id="KW-1185">Reference proteome</keyword>
<dbReference type="Gene3D" id="1.10.630.10">
    <property type="entry name" value="Cytochrome P450"/>
    <property type="match status" value="1"/>
</dbReference>
<dbReference type="GO" id="GO:0046872">
    <property type="term" value="F:metal ion binding"/>
    <property type="evidence" value="ECO:0007669"/>
    <property type="project" value="UniProtKB-KW"/>
</dbReference>
<dbReference type="PRINTS" id="PR00385">
    <property type="entry name" value="P450"/>
</dbReference>
<dbReference type="InterPro" id="IPR002401">
    <property type="entry name" value="Cyt_P450_E_grp-I"/>
</dbReference>
<evidence type="ECO:0000256" key="7">
    <source>
        <dbReference type="ARBA" id="ARBA00023033"/>
    </source>
</evidence>
<comment type="cofactor">
    <cofactor evidence="1 8">
        <name>heme</name>
        <dbReference type="ChEBI" id="CHEBI:30413"/>
    </cofactor>
</comment>
<evidence type="ECO:0000256" key="6">
    <source>
        <dbReference type="ARBA" id="ARBA00023004"/>
    </source>
</evidence>
<dbReference type="InterPro" id="IPR050196">
    <property type="entry name" value="Cytochrome_P450_Monoox"/>
</dbReference>
<dbReference type="InterPro" id="IPR036396">
    <property type="entry name" value="Cyt_P450_sf"/>
</dbReference>
<dbReference type="PANTHER" id="PTHR24291">
    <property type="entry name" value="CYTOCHROME P450 FAMILY 4"/>
    <property type="match status" value="1"/>
</dbReference>
<accession>A0ABD2VWG8</accession>
<keyword evidence="6 8" id="KW-0408">Iron</keyword>
<evidence type="ECO:0000256" key="10">
    <source>
        <dbReference type="SAM" id="Phobius"/>
    </source>
</evidence>
<keyword evidence="10" id="KW-1133">Transmembrane helix</keyword>
<protein>
    <recommendedName>
        <fullName evidence="13">Cytochrome P450</fullName>
    </recommendedName>
</protein>
<keyword evidence="7 9" id="KW-0503">Monooxygenase</keyword>
<sequence>MDAVPITSSYFPSSLFWPLLIVVGALTAIHYYMENLRIVRLGNKLPGPKTVPFFGNALMAVGVKPKDVLTEIEKYDIYGNVARAFLGPKLVVFLVDPRDIEIILSSTVHIDKSPEYRYFAPWLGEGLLISTGEKWRSHRKIIAPTFHLNVLKSFVPLFFENSIDLVNRLKNEVGKEFDCHDYMSSVTVDILLETAMGVRGTQKEKSSFDYAMAVMKMCNIIHQRQYNFLLRLDSMFQFTAFAKKQKQYLDTIHGLTKRVIKKRKAEVTETKEDSKTMQEIVKDMRDQREESTNDSFSKMKYVRDDLDEIDENDIGEKRRLAFLDLMLELRKNGAQMTDEEIKEEVDTIMFEGHDTTAAGSSFVLCVLGAHQDVQARVMDELNEIFKGSDRPCTFQDTLEMKYLERVILETLRLFPPVPAIARKINEDVHLGKRYNMILKMKPFFYYAFQLISASGDYIVPAGSTVVIPQWKTHRLPEHYPNPLKFDPDNFLPDRTQDRHYYAYIPFSAGPRSCVGRKYAMLKLKILLSTVLRNYKVTSDLKEEDYKLQVDIILKRSDGFRIKIEPRNETLVA</sequence>
<keyword evidence="5 9" id="KW-0560">Oxidoreductase</keyword>
<evidence type="ECO:0000256" key="4">
    <source>
        <dbReference type="ARBA" id="ARBA00022723"/>
    </source>
</evidence>
<dbReference type="AlphaFoldDB" id="A0ABD2VWG8"/>
<evidence type="ECO:0000256" key="1">
    <source>
        <dbReference type="ARBA" id="ARBA00001971"/>
    </source>
</evidence>
<name>A0ABD2VWG8_9HYME</name>
<evidence type="ECO:0000256" key="9">
    <source>
        <dbReference type="RuleBase" id="RU000461"/>
    </source>
</evidence>
<dbReference type="InterPro" id="IPR017972">
    <property type="entry name" value="Cyt_P450_CS"/>
</dbReference>
<comment type="caution">
    <text evidence="11">The sequence shown here is derived from an EMBL/GenBank/DDBJ whole genome shotgun (WGS) entry which is preliminary data.</text>
</comment>
<dbReference type="PANTHER" id="PTHR24291:SF106">
    <property type="entry name" value="CYTOCHROME P450 4G1-RELATED"/>
    <property type="match status" value="1"/>
</dbReference>
<evidence type="ECO:0000256" key="3">
    <source>
        <dbReference type="ARBA" id="ARBA00022617"/>
    </source>
</evidence>
<dbReference type="Pfam" id="PF00067">
    <property type="entry name" value="p450"/>
    <property type="match status" value="2"/>
</dbReference>
<organism evidence="11 12">
    <name type="scientific">Trichogramma kaykai</name>
    <dbReference type="NCBI Taxonomy" id="54128"/>
    <lineage>
        <taxon>Eukaryota</taxon>
        <taxon>Metazoa</taxon>
        <taxon>Ecdysozoa</taxon>
        <taxon>Arthropoda</taxon>
        <taxon>Hexapoda</taxon>
        <taxon>Insecta</taxon>
        <taxon>Pterygota</taxon>
        <taxon>Neoptera</taxon>
        <taxon>Endopterygota</taxon>
        <taxon>Hymenoptera</taxon>
        <taxon>Apocrita</taxon>
        <taxon>Proctotrupomorpha</taxon>
        <taxon>Chalcidoidea</taxon>
        <taxon>Trichogrammatidae</taxon>
        <taxon>Trichogramma</taxon>
    </lineage>
</organism>
<evidence type="ECO:0000256" key="5">
    <source>
        <dbReference type="ARBA" id="ARBA00023002"/>
    </source>
</evidence>
<proteinExistence type="inferred from homology"/>
<dbReference type="InterPro" id="IPR001128">
    <property type="entry name" value="Cyt_P450"/>
</dbReference>
<evidence type="ECO:0000256" key="8">
    <source>
        <dbReference type="PIRSR" id="PIRSR602401-1"/>
    </source>
</evidence>
<feature type="transmembrane region" description="Helical" evidence="10">
    <location>
        <begin position="15"/>
        <end position="33"/>
    </location>
</feature>
<dbReference type="PRINTS" id="PR00463">
    <property type="entry name" value="EP450I"/>
</dbReference>
<dbReference type="CDD" id="cd20628">
    <property type="entry name" value="CYP4"/>
    <property type="match status" value="1"/>
</dbReference>
<feature type="binding site" description="axial binding residue" evidence="8">
    <location>
        <position position="513"/>
    </location>
    <ligand>
        <name>heme</name>
        <dbReference type="ChEBI" id="CHEBI:30413"/>
    </ligand>
    <ligandPart>
        <name>Fe</name>
        <dbReference type="ChEBI" id="CHEBI:18248"/>
    </ligandPart>
</feature>
<keyword evidence="10" id="KW-0472">Membrane</keyword>
<reference evidence="11 12" key="1">
    <citation type="journal article" date="2024" name="bioRxiv">
        <title>A reference genome for Trichogramma kaykai: A tiny desert-dwelling parasitoid wasp with competing sex-ratio distorters.</title>
        <authorList>
            <person name="Culotta J."/>
            <person name="Lindsey A.R."/>
        </authorList>
    </citation>
    <scope>NUCLEOTIDE SEQUENCE [LARGE SCALE GENOMIC DNA]</scope>
    <source>
        <strain evidence="11 12">KSX58</strain>
    </source>
</reference>
<keyword evidence="4 8" id="KW-0479">Metal-binding</keyword>
<evidence type="ECO:0008006" key="13">
    <source>
        <dbReference type="Google" id="ProtNLM"/>
    </source>
</evidence>
<keyword evidence="3 8" id="KW-0349">Heme</keyword>
<evidence type="ECO:0000313" key="11">
    <source>
        <dbReference type="EMBL" id="KAL3384963.1"/>
    </source>
</evidence>
<dbReference type="Proteomes" id="UP001627154">
    <property type="component" value="Unassembled WGS sequence"/>
</dbReference>
<dbReference type="GO" id="GO:0004497">
    <property type="term" value="F:monooxygenase activity"/>
    <property type="evidence" value="ECO:0007669"/>
    <property type="project" value="UniProtKB-KW"/>
</dbReference>
<dbReference type="EMBL" id="JBJJXI010000166">
    <property type="protein sequence ID" value="KAL3384963.1"/>
    <property type="molecule type" value="Genomic_DNA"/>
</dbReference>
<keyword evidence="10" id="KW-0812">Transmembrane</keyword>
<evidence type="ECO:0000313" key="12">
    <source>
        <dbReference type="Proteomes" id="UP001627154"/>
    </source>
</evidence>
<comment type="similarity">
    <text evidence="2 9">Belongs to the cytochrome P450 family.</text>
</comment>
<gene>
    <name evidence="11" type="ORF">TKK_019363</name>
</gene>
<dbReference type="PROSITE" id="PS00086">
    <property type="entry name" value="CYTOCHROME_P450"/>
    <property type="match status" value="1"/>
</dbReference>
<evidence type="ECO:0000256" key="2">
    <source>
        <dbReference type="ARBA" id="ARBA00010617"/>
    </source>
</evidence>